<feature type="domain" description="DinB-like" evidence="5">
    <location>
        <begin position="18"/>
        <end position="153"/>
    </location>
</feature>
<gene>
    <name evidence="6" type="ORF">IWH25_15745</name>
</gene>
<evidence type="ECO:0000256" key="2">
    <source>
        <dbReference type="ARBA" id="ARBA00023004"/>
    </source>
</evidence>
<dbReference type="InterPro" id="IPR051043">
    <property type="entry name" value="Sulfatase_Mod_Factor_Kinase"/>
</dbReference>
<organism evidence="6 7">
    <name type="scientific">Azospira restricta</name>
    <dbReference type="NCBI Taxonomy" id="404405"/>
    <lineage>
        <taxon>Bacteria</taxon>
        <taxon>Pseudomonadati</taxon>
        <taxon>Pseudomonadota</taxon>
        <taxon>Betaproteobacteria</taxon>
        <taxon>Rhodocyclales</taxon>
        <taxon>Rhodocyclaceae</taxon>
        <taxon>Azospira</taxon>
    </lineage>
</organism>
<keyword evidence="2" id="KW-0408">Iron</keyword>
<keyword evidence="7" id="KW-1185">Reference proteome</keyword>
<evidence type="ECO:0000313" key="6">
    <source>
        <dbReference type="EMBL" id="QRJ63185.1"/>
    </source>
</evidence>
<proteinExistence type="predicted"/>
<dbReference type="AlphaFoldDB" id="A0A974PY81"/>
<evidence type="ECO:0000256" key="3">
    <source>
        <dbReference type="ARBA" id="ARBA00037882"/>
    </source>
</evidence>
<dbReference type="KEGG" id="ares:IWH25_15745"/>
<dbReference type="InterPro" id="IPR042095">
    <property type="entry name" value="SUMF_sf"/>
</dbReference>
<dbReference type="InterPro" id="IPR017806">
    <property type="entry name" value="EgtB"/>
</dbReference>
<dbReference type="InterPro" id="IPR005532">
    <property type="entry name" value="SUMF_dom"/>
</dbReference>
<dbReference type="InterPro" id="IPR024775">
    <property type="entry name" value="DinB-like"/>
</dbReference>
<comment type="pathway">
    <text evidence="3">Amino-acid biosynthesis; ergothioneine biosynthesis.</text>
</comment>
<name>A0A974PY81_9RHOO</name>
<dbReference type="Gene3D" id="3.90.1580.10">
    <property type="entry name" value="paralog of FGE (formylglycine-generating enzyme)"/>
    <property type="match status" value="2"/>
</dbReference>
<evidence type="ECO:0000313" key="7">
    <source>
        <dbReference type="Proteomes" id="UP000663444"/>
    </source>
</evidence>
<evidence type="ECO:0000256" key="1">
    <source>
        <dbReference type="ARBA" id="ARBA00023002"/>
    </source>
</evidence>
<dbReference type="SUPFAM" id="SSF56436">
    <property type="entry name" value="C-type lectin-like"/>
    <property type="match status" value="1"/>
</dbReference>
<dbReference type="GO" id="GO:0052699">
    <property type="term" value="P:ergothioneine biosynthetic process"/>
    <property type="evidence" value="ECO:0007669"/>
    <property type="project" value="InterPro"/>
</dbReference>
<accession>A0A974PY81</accession>
<feature type="domain" description="Sulfatase-modifying factor enzyme-like" evidence="4">
    <location>
        <begin position="347"/>
        <end position="425"/>
    </location>
</feature>
<dbReference type="PANTHER" id="PTHR23150">
    <property type="entry name" value="SULFATASE MODIFYING FACTOR 1, 2"/>
    <property type="match status" value="1"/>
</dbReference>
<keyword evidence="1" id="KW-0560">Oxidoreductase</keyword>
<reference evidence="6" key="1">
    <citation type="submission" date="2020-11" db="EMBL/GenBank/DDBJ databases">
        <title>Azospira restricta DSM 18626 genome sequence.</title>
        <authorList>
            <person name="Moe W.M."/>
        </authorList>
    </citation>
    <scope>NUCLEOTIDE SEQUENCE</scope>
    <source>
        <strain evidence="6">DSM 18626</strain>
    </source>
</reference>
<dbReference type="Pfam" id="PF03781">
    <property type="entry name" value="FGE-sulfatase"/>
    <property type="match status" value="2"/>
</dbReference>
<dbReference type="EMBL" id="CP064781">
    <property type="protein sequence ID" value="QRJ63185.1"/>
    <property type="molecule type" value="Genomic_DNA"/>
</dbReference>
<dbReference type="RefSeq" id="WP_203386713.1">
    <property type="nucleotide sequence ID" value="NZ_CP064781.1"/>
</dbReference>
<evidence type="ECO:0000259" key="5">
    <source>
        <dbReference type="Pfam" id="PF12867"/>
    </source>
</evidence>
<sequence>MNERSPRDDARAAAAERYRAVRALSERLAEPLSAEDQGLQSMPDASPTRWHLAHTSWFFEALLLAPLQPGYAVFDPRFHYFFNSYYESLGPRQARPQRGLISRPGSDEIRRYRAHVDAAVQRLVAGGDAATWAAAAPLLELGLNHEQQHQELILTDIKHALAQNAFDPAYRAAPAASASPAAAAPAVAWCDFAGGEVAVGDAGAGFAYDNERPRHAVLLRPYRLASRPVTCGEYLDFIDDGGYARAALWLSDGWTLAGEQRGQAPLYWRREADGSWSEFTLHGRRPLDPAAPVCHVSFYEAAAYAAWAGARLPTEFEWEAAVADLPVAGRWLDADVLRPLPATPGPGLRQAFGDVWEWTRSAYDPYPGFQPLTGAAAEYNGKFMVGQLVLRGGSCASPAGHLRASYRNFFPPAARWQFSGIRLARDA</sequence>
<dbReference type="NCBIfam" id="TIGR03440">
    <property type="entry name" value="egtB_TIGR03440"/>
    <property type="match status" value="1"/>
</dbReference>
<protein>
    <submittedName>
        <fullName evidence="6">Ergothioneine biosynthesis protein EgtB</fullName>
    </submittedName>
</protein>
<dbReference type="Pfam" id="PF12867">
    <property type="entry name" value="DinB_2"/>
    <property type="match status" value="1"/>
</dbReference>
<feature type="domain" description="Sulfatase-modifying factor enzyme-like" evidence="4">
    <location>
        <begin position="191"/>
        <end position="322"/>
    </location>
</feature>
<dbReference type="Proteomes" id="UP000663444">
    <property type="component" value="Chromosome"/>
</dbReference>
<dbReference type="InterPro" id="IPR016187">
    <property type="entry name" value="CTDL_fold"/>
</dbReference>
<dbReference type="PANTHER" id="PTHR23150:SF36">
    <property type="entry name" value="HERCYNINE OXYGENASE"/>
    <property type="match status" value="1"/>
</dbReference>
<evidence type="ECO:0000259" key="4">
    <source>
        <dbReference type="Pfam" id="PF03781"/>
    </source>
</evidence>